<organism evidence="6 7">
    <name type="scientific">Bursaphelenchus xylophilus</name>
    <name type="common">Pinewood nematode worm</name>
    <name type="synonym">Aphelenchoides xylophilus</name>
    <dbReference type="NCBI Taxonomy" id="6326"/>
    <lineage>
        <taxon>Eukaryota</taxon>
        <taxon>Metazoa</taxon>
        <taxon>Ecdysozoa</taxon>
        <taxon>Nematoda</taxon>
        <taxon>Chromadorea</taxon>
        <taxon>Rhabditida</taxon>
        <taxon>Tylenchina</taxon>
        <taxon>Tylenchomorpha</taxon>
        <taxon>Aphelenchoidea</taxon>
        <taxon>Aphelenchoididae</taxon>
        <taxon>Bursaphelenchus</taxon>
    </lineage>
</organism>
<dbReference type="OrthoDB" id="5853681at2759"/>
<comment type="caution">
    <text evidence="6">The sequence shown here is derived from an EMBL/GenBank/DDBJ whole genome shotgun (WGS) entry which is preliminary data.</text>
</comment>
<dbReference type="PANTHER" id="PTHR47966">
    <property type="entry name" value="BETA-SITE APP-CLEAVING ENZYME, ISOFORM A-RELATED"/>
    <property type="match status" value="1"/>
</dbReference>
<dbReference type="InterPro" id="IPR001461">
    <property type="entry name" value="Aspartic_peptidase_A1"/>
</dbReference>
<evidence type="ECO:0000256" key="2">
    <source>
        <dbReference type="PIRSR" id="PIRSR601461-1"/>
    </source>
</evidence>
<dbReference type="SMR" id="A0A7I8XCB6"/>
<dbReference type="Proteomes" id="UP000582659">
    <property type="component" value="Unassembled WGS sequence"/>
</dbReference>
<dbReference type="EMBL" id="CAJFCV020000006">
    <property type="protein sequence ID" value="CAG9131364.1"/>
    <property type="molecule type" value="Genomic_DNA"/>
</dbReference>
<dbReference type="GO" id="GO:0006508">
    <property type="term" value="P:proteolysis"/>
    <property type="evidence" value="ECO:0007669"/>
    <property type="project" value="InterPro"/>
</dbReference>
<gene>
    <name evidence="6" type="ORF">BXYJ_LOCUS15233</name>
</gene>
<dbReference type="PROSITE" id="PS51767">
    <property type="entry name" value="PEPTIDASE_A1"/>
    <property type="match status" value="2"/>
</dbReference>
<feature type="disulfide bond" evidence="3">
    <location>
        <begin position="414"/>
        <end position="448"/>
    </location>
</feature>
<dbReference type="SUPFAM" id="SSF50630">
    <property type="entry name" value="Acid proteases"/>
    <property type="match status" value="2"/>
</dbReference>
<reference evidence="6" key="1">
    <citation type="submission" date="2020-09" db="EMBL/GenBank/DDBJ databases">
        <authorList>
            <person name="Kikuchi T."/>
        </authorList>
    </citation>
    <scope>NUCLEOTIDE SEQUENCE</scope>
    <source>
        <strain evidence="6">Ka4C1</strain>
    </source>
</reference>
<dbReference type="Gene3D" id="2.40.70.10">
    <property type="entry name" value="Acid Proteases"/>
    <property type="match status" value="4"/>
</dbReference>
<dbReference type="GO" id="GO:0004190">
    <property type="term" value="F:aspartic-type endopeptidase activity"/>
    <property type="evidence" value="ECO:0007669"/>
    <property type="project" value="InterPro"/>
</dbReference>
<dbReference type="PANTHER" id="PTHR47966:SF45">
    <property type="entry name" value="PEPTIDASE A1 DOMAIN-CONTAINING PROTEIN"/>
    <property type="match status" value="1"/>
</dbReference>
<keyword evidence="7" id="KW-1185">Reference proteome</keyword>
<name>A0A7I8XCB6_BURXY</name>
<dbReference type="AlphaFoldDB" id="A0A7I8XCB6"/>
<dbReference type="InterPro" id="IPR033121">
    <property type="entry name" value="PEPTIDASE_A1"/>
</dbReference>
<dbReference type="EMBL" id="CAJFDI010000006">
    <property type="protein sequence ID" value="CAD5235142.1"/>
    <property type="molecule type" value="Genomic_DNA"/>
</dbReference>
<feature type="active site" evidence="2">
    <location>
        <position position="618"/>
    </location>
</feature>
<evidence type="ECO:0000313" key="7">
    <source>
        <dbReference type="Proteomes" id="UP000659654"/>
    </source>
</evidence>
<comment type="similarity">
    <text evidence="1">Belongs to the peptidase A1 family.</text>
</comment>
<accession>A0A7I8XCB6</accession>
<dbReference type="CDD" id="cd05471">
    <property type="entry name" value="pepsin_like"/>
    <property type="match status" value="2"/>
</dbReference>
<proteinExistence type="inferred from homology"/>
<dbReference type="InterPro" id="IPR021109">
    <property type="entry name" value="Peptidase_aspartic_dom_sf"/>
</dbReference>
<protein>
    <submittedName>
        <fullName evidence="6">(pine wood nematode) hypothetical protein</fullName>
    </submittedName>
</protein>
<dbReference type="Pfam" id="PF00026">
    <property type="entry name" value="Asp"/>
    <property type="match status" value="2"/>
</dbReference>
<evidence type="ECO:0000256" key="3">
    <source>
        <dbReference type="PIRSR" id="PIRSR601461-2"/>
    </source>
</evidence>
<evidence type="ECO:0000259" key="5">
    <source>
        <dbReference type="PROSITE" id="PS51767"/>
    </source>
</evidence>
<feature type="signal peptide" evidence="4">
    <location>
        <begin position="1"/>
        <end position="16"/>
    </location>
</feature>
<evidence type="ECO:0000313" key="6">
    <source>
        <dbReference type="EMBL" id="CAD5235142.1"/>
    </source>
</evidence>
<dbReference type="GO" id="GO:0005764">
    <property type="term" value="C:lysosome"/>
    <property type="evidence" value="ECO:0007669"/>
    <property type="project" value="TreeGrafter"/>
</dbReference>
<evidence type="ECO:0000256" key="1">
    <source>
        <dbReference type="ARBA" id="ARBA00007447"/>
    </source>
</evidence>
<feature type="domain" description="Peptidase A1" evidence="5">
    <location>
        <begin position="45"/>
        <end position="387"/>
    </location>
</feature>
<dbReference type="Proteomes" id="UP000659654">
    <property type="component" value="Unassembled WGS sequence"/>
</dbReference>
<dbReference type="InterPro" id="IPR034164">
    <property type="entry name" value="Pepsin-like_dom"/>
</dbReference>
<feature type="chain" id="PRO_5036204506" evidence="4">
    <location>
        <begin position="17"/>
        <end position="725"/>
    </location>
</feature>
<feature type="domain" description="Peptidase A1" evidence="5">
    <location>
        <begin position="383"/>
        <end position="725"/>
    </location>
</feature>
<keyword evidence="4" id="KW-0732">Signal</keyword>
<evidence type="ECO:0000256" key="4">
    <source>
        <dbReference type="SAM" id="SignalP"/>
    </source>
</evidence>
<sequence length="725" mass="79684">MKSICLSLLLAAAVSSIEIPIQRRVVASTLSSGIPIDIDTTSKAFVGVISLGTPGQDFNVAFDLNTPALWVPDSACSCGDRCKDEKLCPQLCASHCCTKSFSADDKSGSCTNKNVFKKQKSRSFVGGNANVDLKFLGETVKASTGYDTLRIGPHYRPGLTANNIQFGRVKDFNEYYKLVNYDGVFGLGFGEVDELSSPIKQLASYGVIPSALLTAYIFNEGNQSTVDGVLTIGQVDRRRCGDVEVFVETVHNTGAWVFSSPSLKLSYYERSNASWLGVLDFNTDYIHVPRTAFSIIASYLKGSVDKEGRITYPCDKNSTLTFNIGGQPFVLSTKLLSEPYGRLLCQLKIRGTDPSDKYAFRYVSSLQRTAGTPLDIDETSKVYVGIISIGTPGQDFNVAFDFSSPALWVPDAACSCGEQCGNEKLCPHLCSSHCCVKNAMANEESGHCSNKNVYHVEKSRTFISNNASASIKYLQSTLNAETGYDTFRMGPHYRPAFTANSIQFGRVKEFDRPYKLVNYDGVFGLGIGSSDGLNSPIKQLAQRGSISTPLVTAYLNNNKTDATSDGVLTLGSEDQVRCKGIEAYSEVIRNGDWAFNTTSFYLTSTYGVSDPLWMGILDLTTDYIHIPPAAFVTLKNYLSLQQQKDGHITVQCSRSAYLTFNIGGQPISILSNYLYERYNGSLCSIKIKQTQDRDKYAFRFGTVLLQRNCLVLDYNGRVAFPEKRF</sequence>
<keyword evidence="3" id="KW-1015">Disulfide bond</keyword>
<feature type="active site" evidence="2">
    <location>
        <position position="401"/>
    </location>
</feature>